<keyword evidence="1 4" id="KW-0808">Transferase</keyword>
<comment type="caution">
    <text evidence="4">The sequence shown here is derived from an EMBL/GenBank/DDBJ whole genome shotgun (WGS) entry which is preliminary data.</text>
</comment>
<dbReference type="InterPro" id="IPR016181">
    <property type="entry name" value="Acyl_CoA_acyltransferase"/>
</dbReference>
<dbReference type="SUPFAM" id="SSF55729">
    <property type="entry name" value="Acyl-CoA N-acyltransferases (Nat)"/>
    <property type="match status" value="1"/>
</dbReference>
<accession>A0A848LD05</accession>
<name>A0A848LD05_9BACT</name>
<keyword evidence="2" id="KW-0012">Acyltransferase</keyword>
<dbReference type="PANTHER" id="PTHR43877">
    <property type="entry name" value="AMINOALKYLPHOSPHONATE N-ACETYLTRANSFERASE-RELATED-RELATED"/>
    <property type="match status" value="1"/>
</dbReference>
<evidence type="ECO:0000313" key="4">
    <source>
        <dbReference type="EMBL" id="NMO16112.1"/>
    </source>
</evidence>
<dbReference type="Pfam" id="PF00583">
    <property type="entry name" value="Acetyltransf_1"/>
    <property type="match status" value="1"/>
</dbReference>
<dbReference type="InterPro" id="IPR000182">
    <property type="entry name" value="GNAT_dom"/>
</dbReference>
<protein>
    <submittedName>
        <fullName evidence="4">GNAT family N-acetyltransferase</fullName>
    </submittedName>
</protein>
<gene>
    <name evidence="4" type="ORF">HG543_14810</name>
</gene>
<dbReference type="AlphaFoldDB" id="A0A848LD05"/>
<dbReference type="RefSeq" id="WP_169345407.1">
    <property type="nucleotide sequence ID" value="NZ_JABBJJ010000056.1"/>
</dbReference>
<sequence length="157" mass="17475">MNAWRIHKAGVDDIDEVIRLRRELMRQFGGLTDANAAAWEEAARRHLLKALPEGRFHVWLAMAGTEAVACSGLVPFERPPAASDLGGLEGYVLNMYTAPAWRGRGLARALLAELMAFAREAGMSKLWLHASEDGRPLYEKVGFAPEPTALEWKPERH</sequence>
<reference evidence="4 5" key="1">
    <citation type="submission" date="2020-04" db="EMBL/GenBank/DDBJ databases">
        <title>Draft genome of Pyxidicoccus fallax type strain.</title>
        <authorList>
            <person name="Whitworth D.E."/>
        </authorList>
    </citation>
    <scope>NUCLEOTIDE SEQUENCE [LARGE SCALE GENOMIC DNA]</scope>
    <source>
        <strain evidence="4 5">DSM 14698</strain>
    </source>
</reference>
<evidence type="ECO:0000256" key="2">
    <source>
        <dbReference type="ARBA" id="ARBA00023315"/>
    </source>
</evidence>
<evidence type="ECO:0000313" key="5">
    <source>
        <dbReference type="Proteomes" id="UP000518300"/>
    </source>
</evidence>
<dbReference type="PROSITE" id="PS51186">
    <property type="entry name" value="GNAT"/>
    <property type="match status" value="1"/>
</dbReference>
<proteinExistence type="predicted"/>
<feature type="domain" description="N-acetyltransferase" evidence="3">
    <location>
        <begin position="4"/>
        <end position="157"/>
    </location>
</feature>
<keyword evidence="5" id="KW-1185">Reference proteome</keyword>
<dbReference type="GO" id="GO:0016747">
    <property type="term" value="F:acyltransferase activity, transferring groups other than amino-acyl groups"/>
    <property type="evidence" value="ECO:0007669"/>
    <property type="project" value="InterPro"/>
</dbReference>
<dbReference type="Proteomes" id="UP000518300">
    <property type="component" value="Unassembled WGS sequence"/>
</dbReference>
<dbReference type="EMBL" id="JABBJJ010000056">
    <property type="protein sequence ID" value="NMO16112.1"/>
    <property type="molecule type" value="Genomic_DNA"/>
</dbReference>
<evidence type="ECO:0000256" key="1">
    <source>
        <dbReference type="ARBA" id="ARBA00022679"/>
    </source>
</evidence>
<dbReference type="InterPro" id="IPR050832">
    <property type="entry name" value="Bact_Acetyltransf"/>
</dbReference>
<dbReference type="CDD" id="cd04301">
    <property type="entry name" value="NAT_SF"/>
    <property type="match status" value="1"/>
</dbReference>
<organism evidence="4 5">
    <name type="scientific">Pyxidicoccus fallax</name>
    <dbReference type="NCBI Taxonomy" id="394095"/>
    <lineage>
        <taxon>Bacteria</taxon>
        <taxon>Pseudomonadati</taxon>
        <taxon>Myxococcota</taxon>
        <taxon>Myxococcia</taxon>
        <taxon>Myxococcales</taxon>
        <taxon>Cystobacterineae</taxon>
        <taxon>Myxococcaceae</taxon>
        <taxon>Pyxidicoccus</taxon>
    </lineage>
</organism>
<dbReference type="Gene3D" id="3.40.630.30">
    <property type="match status" value="1"/>
</dbReference>
<evidence type="ECO:0000259" key="3">
    <source>
        <dbReference type="PROSITE" id="PS51186"/>
    </source>
</evidence>